<feature type="region of interest" description="Disordered" evidence="1">
    <location>
        <begin position="52"/>
        <end position="89"/>
    </location>
</feature>
<accession>A0A6B9FZU4</accession>
<name>A0A6B9FZU4_PANCY</name>
<dbReference type="Proteomes" id="UP000502005">
    <property type="component" value="Chromosome"/>
</dbReference>
<evidence type="ECO:0000313" key="3">
    <source>
        <dbReference type="Proteomes" id="UP000502005"/>
    </source>
</evidence>
<proteinExistence type="predicted"/>
<sequence>MAGNNVRRNFIGDDRACSRCKVSIIVTEVMVRRSSYVCNRCEVERATDWARKNREKKRASNNRYQAKNSANRSETTAKWRANHPQKKAAHQAVQTAVRNGKLTKKPCQECGSTHRIHAHHDDYSQPLDVIWLCHQHHMARHAMLRVRGQ</sequence>
<reference evidence="2 3" key="1">
    <citation type="submission" date="2017-11" db="EMBL/GenBank/DDBJ databases">
        <title>Genome sequence of Pantoea cypripedii NE1.</title>
        <authorList>
            <person name="Nascimento F.X."/>
        </authorList>
    </citation>
    <scope>NUCLEOTIDE SEQUENCE [LARGE SCALE GENOMIC DNA]</scope>
    <source>
        <strain evidence="2 3">NE1</strain>
    </source>
</reference>
<protein>
    <submittedName>
        <fullName evidence="2">Uncharacterized protein</fullName>
    </submittedName>
</protein>
<feature type="compositionally biased region" description="Basic residues" evidence="1">
    <location>
        <begin position="80"/>
        <end position="89"/>
    </location>
</feature>
<feature type="compositionally biased region" description="Polar residues" evidence="1">
    <location>
        <begin position="61"/>
        <end position="76"/>
    </location>
</feature>
<dbReference type="AlphaFoldDB" id="A0A6B9FZU4"/>
<evidence type="ECO:0000313" key="2">
    <source>
        <dbReference type="EMBL" id="QGY29798.1"/>
    </source>
</evidence>
<organism evidence="2 3">
    <name type="scientific">Pantoea cypripedii</name>
    <name type="common">Pectobacterium cypripedii</name>
    <name type="synonym">Erwinia cypripedii</name>
    <dbReference type="NCBI Taxonomy" id="55209"/>
    <lineage>
        <taxon>Bacteria</taxon>
        <taxon>Pseudomonadati</taxon>
        <taxon>Pseudomonadota</taxon>
        <taxon>Gammaproteobacteria</taxon>
        <taxon>Enterobacterales</taxon>
        <taxon>Erwiniaceae</taxon>
        <taxon>Pantoea</taxon>
    </lineage>
</organism>
<gene>
    <name evidence="2" type="ORF">CUN67_13020</name>
</gene>
<dbReference type="EMBL" id="CP024768">
    <property type="protein sequence ID" value="QGY29798.1"/>
    <property type="molecule type" value="Genomic_DNA"/>
</dbReference>
<evidence type="ECO:0000256" key="1">
    <source>
        <dbReference type="SAM" id="MobiDB-lite"/>
    </source>
</evidence>